<evidence type="ECO:0000256" key="2">
    <source>
        <dbReference type="ARBA" id="ARBA00008847"/>
    </source>
</evidence>
<dbReference type="InterPro" id="IPR013785">
    <property type="entry name" value="Aldolase_TIM"/>
</dbReference>
<keyword evidence="10" id="KW-1185">Reference proteome</keyword>
<dbReference type="Proteomes" id="UP000298246">
    <property type="component" value="Unassembled WGS sequence"/>
</dbReference>
<dbReference type="EMBL" id="MYFO01000002">
    <property type="protein sequence ID" value="TFE91449.1"/>
    <property type="molecule type" value="Genomic_DNA"/>
</dbReference>
<evidence type="ECO:0000256" key="5">
    <source>
        <dbReference type="ARBA" id="ARBA00023239"/>
    </source>
</evidence>
<name>A0A4Y8QB23_9BACL</name>
<dbReference type="InterPro" id="IPR011995">
    <property type="entry name" value="OMPdecase_type-2"/>
</dbReference>
<dbReference type="PANTHER" id="PTHR43375:SF1">
    <property type="entry name" value="OROTIDINE 5'-PHOSPHATE DECARBOXYLASE"/>
    <property type="match status" value="1"/>
</dbReference>
<dbReference type="EC" id="4.1.1.23" evidence="7"/>
<keyword evidence="4 7" id="KW-0665">Pyrimidine biosynthesis</keyword>
<dbReference type="CDD" id="cd04725">
    <property type="entry name" value="OMP_decarboxylase_like"/>
    <property type="match status" value="1"/>
</dbReference>
<evidence type="ECO:0000256" key="3">
    <source>
        <dbReference type="ARBA" id="ARBA00022793"/>
    </source>
</evidence>
<comment type="similarity">
    <text evidence="2 7">Belongs to the OMP decarboxylase family. Type 2 subfamily.</text>
</comment>
<evidence type="ECO:0000313" key="9">
    <source>
        <dbReference type="EMBL" id="TFE91449.1"/>
    </source>
</evidence>
<sequence>MQQSFAERLCKQIALKKSHAVIGLDPVIDKLPSVLVQKAIDAYGKTSEGAAHAFLLFNKLIIDAVSDLAAIVKPQLAYYEVFGAPGIEAYWRTVEYAHSQGMLVIADAKRGDISSTADAYAQAFFSKSSPWKSPDQWVDSLTINPYLGSDSLLPFIESANTHAAGTFILLKTSNPSAGDLQDLRLDNGLKMTDKVSQFILSLQETEKTTHAYSSVGAVVGASYPEDLAYFRKKLPRSIFLVPGYGTQGNFSANLSHAFNEDGYGALISASRSINYAFGTQIHADEGTISDMIRKAALTMNEDINHNLTLSNKLAW</sequence>
<keyword evidence="5 7" id="KW-0456">Lyase</keyword>
<dbReference type="OrthoDB" id="9808470at2"/>
<dbReference type="Pfam" id="PF00215">
    <property type="entry name" value="OMPdecase"/>
    <property type="match status" value="1"/>
</dbReference>
<dbReference type="InterPro" id="IPR011060">
    <property type="entry name" value="RibuloseP-bd_barrel"/>
</dbReference>
<dbReference type="SUPFAM" id="SSF51366">
    <property type="entry name" value="Ribulose-phoshate binding barrel"/>
    <property type="match status" value="1"/>
</dbReference>
<feature type="active site" description="Proton donor" evidence="7">
    <location>
        <position position="109"/>
    </location>
</feature>
<evidence type="ECO:0000313" key="10">
    <source>
        <dbReference type="Proteomes" id="UP000298246"/>
    </source>
</evidence>
<dbReference type="InterPro" id="IPR001754">
    <property type="entry name" value="OMPdeCOase_dom"/>
</dbReference>
<dbReference type="UniPathway" id="UPA00070">
    <property type="reaction ID" value="UER00120"/>
</dbReference>
<dbReference type="PANTHER" id="PTHR43375">
    <property type="entry name" value="OROTIDINE 5'-PHOSPHATE DECARBOXYLASE"/>
    <property type="match status" value="1"/>
</dbReference>
<gene>
    <name evidence="7" type="primary">pyrF</name>
    <name evidence="9" type="ORF">B5M42_01935</name>
</gene>
<dbReference type="HAMAP" id="MF_01215">
    <property type="entry name" value="OMPdecase_type2"/>
    <property type="match status" value="1"/>
</dbReference>
<dbReference type="NCBIfam" id="TIGR02127">
    <property type="entry name" value="pyrF_sub2"/>
    <property type="match status" value="1"/>
</dbReference>
<comment type="pathway">
    <text evidence="1 7">Pyrimidine metabolism; UMP biosynthesis via de novo pathway; UMP from orotate: step 2/2.</text>
</comment>
<evidence type="ECO:0000256" key="6">
    <source>
        <dbReference type="ARBA" id="ARBA00049157"/>
    </source>
</evidence>
<comment type="catalytic activity">
    <reaction evidence="6 7">
        <text>orotidine 5'-phosphate + H(+) = UMP + CO2</text>
        <dbReference type="Rhea" id="RHEA:11596"/>
        <dbReference type="ChEBI" id="CHEBI:15378"/>
        <dbReference type="ChEBI" id="CHEBI:16526"/>
        <dbReference type="ChEBI" id="CHEBI:57538"/>
        <dbReference type="ChEBI" id="CHEBI:57865"/>
        <dbReference type="EC" id="4.1.1.23"/>
    </reaction>
</comment>
<reference evidence="9 10" key="1">
    <citation type="submission" date="2017-03" db="EMBL/GenBank/DDBJ databases">
        <title>Isolation of Levoglucosan Utilizing Bacteria.</title>
        <authorList>
            <person name="Arya A.S."/>
        </authorList>
    </citation>
    <scope>NUCLEOTIDE SEQUENCE [LARGE SCALE GENOMIC DNA]</scope>
    <source>
        <strain evidence="9 10">MEC069</strain>
    </source>
</reference>
<protein>
    <recommendedName>
        <fullName evidence="7">Orotidine 5'-phosphate decarboxylase</fullName>
        <ecNumber evidence="7">4.1.1.23</ecNumber>
    </recommendedName>
    <alternativeName>
        <fullName evidence="7">OMP decarboxylase</fullName>
        <shortName evidence="7">OMPDCase</shortName>
        <shortName evidence="7">OMPdecase</shortName>
    </alternativeName>
</protein>
<evidence type="ECO:0000256" key="7">
    <source>
        <dbReference type="HAMAP-Rule" id="MF_01215"/>
    </source>
</evidence>
<dbReference type="GO" id="GO:0044205">
    <property type="term" value="P:'de novo' UMP biosynthetic process"/>
    <property type="evidence" value="ECO:0007669"/>
    <property type="project" value="UniProtKB-UniRule"/>
</dbReference>
<evidence type="ECO:0000256" key="4">
    <source>
        <dbReference type="ARBA" id="ARBA00022975"/>
    </source>
</evidence>
<dbReference type="GO" id="GO:0006207">
    <property type="term" value="P:'de novo' pyrimidine nucleobase biosynthetic process"/>
    <property type="evidence" value="ECO:0007669"/>
    <property type="project" value="InterPro"/>
</dbReference>
<evidence type="ECO:0000259" key="8">
    <source>
        <dbReference type="SMART" id="SM00934"/>
    </source>
</evidence>
<dbReference type="Gene3D" id="3.20.20.70">
    <property type="entry name" value="Aldolase class I"/>
    <property type="match status" value="1"/>
</dbReference>
<keyword evidence="3 7" id="KW-0210">Decarboxylase</keyword>
<evidence type="ECO:0000256" key="1">
    <source>
        <dbReference type="ARBA" id="ARBA00004861"/>
    </source>
</evidence>
<comment type="caution">
    <text evidence="9">The sequence shown here is derived from an EMBL/GenBank/DDBJ whole genome shotgun (WGS) entry which is preliminary data.</text>
</comment>
<dbReference type="SMART" id="SM00934">
    <property type="entry name" value="OMPdecase"/>
    <property type="match status" value="1"/>
</dbReference>
<proteinExistence type="inferred from homology"/>
<dbReference type="GO" id="GO:0004590">
    <property type="term" value="F:orotidine-5'-phosphate decarboxylase activity"/>
    <property type="evidence" value="ECO:0007669"/>
    <property type="project" value="UniProtKB-UniRule"/>
</dbReference>
<dbReference type="AlphaFoldDB" id="A0A4Y8QB23"/>
<feature type="domain" description="Orotidine 5'-phosphate decarboxylase" evidence="8">
    <location>
        <begin position="19"/>
        <end position="286"/>
    </location>
</feature>
<organism evidence="9 10">
    <name type="scientific">Paenibacillus athensensis</name>
    <dbReference type="NCBI Taxonomy" id="1967502"/>
    <lineage>
        <taxon>Bacteria</taxon>
        <taxon>Bacillati</taxon>
        <taxon>Bacillota</taxon>
        <taxon>Bacilli</taxon>
        <taxon>Bacillales</taxon>
        <taxon>Paenibacillaceae</taxon>
        <taxon>Paenibacillus</taxon>
    </lineage>
</organism>
<accession>A0A4Y8QB23</accession>